<proteinExistence type="inferred from homology"/>
<dbReference type="AlphaFoldDB" id="A0A1J4K4F3"/>
<keyword evidence="2" id="KW-0159">Chromosome partition</keyword>
<dbReference type="Gene3D" id="6.10.250.1280">
    <property type="match status" value="1"/>
</dbReference>
<gene>
    <name evidence="4" type="ORF">TRFO_27883</name>
</gene>
<dbReference type="Gene3D" id="3.30.300.130">
    <property type="entry name" value="Fe-S cluster assembly (FSCA)"/>
    <property type="match status" value="1"/>
</dbReference>
<dbReference type="VEuPathDB" id="TrichDB:TRFO_27883"/>
<evidence type="ECO:0000313" key="5">
    <source>
        <dbReference type="Proteomes" id="UP000179807"/>
    </source>
</evidence>
<organism evidence="4 5">
    <name type="scientific">Tritrichomonas foetus</name>
    <dbReference type="NCBI Taxonomy" id="1144522"/>
    <lineage>
        <taxon>Eukaryota</taxon>
        <taxon>Metamonada</taxon>
        <taxon>Parabasalia</taxon>
        <taxon>Tritrichomonadida</taxon>
        <taxon>Tritrichomonadidae</taxon>
        <taxon>Tritrichomonas</taxon>
    </lineage>
</organism>
<dbReference type="PANTHER" id="PTHR12377:SF0">
    <property type="entry name" value="CYTOSOLIC IRON-SULFUR ASSEMBLY COMPONENT 2B"/>
    <property type="match status" value="1"/>
</dbReference>
<dbReference type="GeneID" id="94840534"/>
<dbReference type="PANTHER" id="PTHR12377">
    <property type="entry name" value="CYTOSOLIC IRON-SULFUR ASSEMBLY COMPONENT 2B-RELATED"/>
    <property type="match status" value="1"/>
</dbReference>
<dbReference type="Proteomes" id="UP000179807">
    <property type="component" value="Unassembled WGS sequence"/>
</dbReference>
<comment type="caution">
    <text evidence="4">The sequence shown here is derived from an EMBL/GenBank/DDBJ whole genome shotgun (WGS) entry which is preliminary data.</text>
</comment>
<dbReference type="InterPro" id="IPR034904">
    <property type="entry name" value="FSCA_dom_sf"/>
</dbReference>
<evidence type="ECO:0000256" key="1">
    <source>
        <dbReference type="ARBA" id="ARBA00010381"/>
    </source>
</evidence>
<accession>A0A1J4K4F3</accession>
<evidence type="ECO:0000259" key="3">
    <source>
        <dbReference type="Pfam" id="PF01883"/>
    </source>
</evidence>
<feature type="domain" description="MIP18 family-like" evidence="3">
    <location>
        <begin position="36"/>
        <end position="106"/>
    </location>
</feature>
<dbReference type="GO" id="GO:0051604">
    <property type="term" value="P:protein maturation"/>
    <property type="evidence" value="ECO:0007669"/>
    <property type="project" value="InterPro"/>
</dbReference>
<protein>
    <recommendedName>
        <fullName evidence="3">MIP18 family-like domain-containing protein</fullName>
    </recommendedName>
</protein>
<keyword evidence="5" id="KW-1185">Reference proteome</keyword>
<dbReference type="OrthoDB" id="2746at2759"/>
<dbReference type="GO" id="GO:0007059">
    <property type="term" value="P:chromosome segregation"/>
    <property type="evidence" value="ECO:0007669"/>
    <property type="project" value="UniProtKB-KW"/>
</dbReference>
<sequence>MALSNPNPIVYEANTYNRQISDDLDSPERESIDSLEIYQHLRYILDPEHPLTLEQLHILKPDQITVDDVKGNVEIVFTPTVPNCSLPAMLGLCIREKLLKVLPRRFHSNIHVSVTPGTHDNEESINRQLRDKERCLAAVERKNLKDMIDHCIYNEGNKEI</sequence>
<name>A0A1J4K4F3_9EUKA</name>
<evidence type="ECO:0000256" key="2">
    <source>
        <dbReference type="ARBA" id="ARBA00022829"/>
    </source>
</evidence>
<dbReference type="SUPFAM" id="SSF117916">
    <property type="entry name" value="Fe-S cluster assembly (FSCA) domain-like"/>
    <property type="match status" value="1"/>
</dbReference>
<comment type="similarity">
    <text evidence="1">Belongs to the MIP18 family.</text>
</comment>
<reference evidence="4" key="1">
    <citation type="submission" date="2016-10" db="EMBL/GenBank/DDBJ databases">
        <authorList>
            <person name="Benchimol M."/>
            <person name="Almeida L.G."/>
            <person name="Vasconcelos A.T."/>
            <person name="Perreira-Neves A."/>
            <person name="Rosa I.A."/>
            <person name="Tasca T."/>
            <person name="Bogo M.R."/>
            <person name="de Souza W."/>
        </authorList>
    </citation>
    <scope>NUCLEOTIDE SEQUENCE [LARGE SCALE GENOMIC DNA]</scope>
    <source>
        <strain evidence="4">K</strain>
    </source>
</reference>
<dbReference type="InterPro" id="IPR002744">
    <property type="entry name" value="MIP18-like"/>
</dbReference>
<evidence type="ECO:0000313" key="4">
    <source>
        <dbReference type="EMBL" id="OHT04566.1"/>
    </source>
</evidence>
<dbReference type="EMBL" id="MLAK01000788">
    <property type="protein sequence ID" value="OHT04566.1"/>
    <property type="molecule type" value="Genomic_DNA"/>
</dbReference>
<dbReference type="RefSeq" id="XP_068357702.1">
    <property type="nucleotide sequence ID" value="XM_068505830.1"/>
</dbReference>
<dbReference type="Pfam" id="PF01883">
    <property type="entry name" value="FeS_assembly_P"/>
    <property type="match status" value="1"/>
</dbReference>
<dbReference type="InterPro" id="IPR039796">
    <property type="entry name" value="MIP18"/>
</dbReference>